<dbReference type="NCBIfam" id="NF004226">
    <property type="entry name" value="PRK05673.1"/>
    <property type="match status" value="1"/>
</dbReference>
<comment type="function">
    <text evidence="9">DNA polymerase III is a complex, multichain enzyme responsible for most of the replicative synthesis in bacteria. This DNA polymerase also exhibits 3' to 5' exonuclease activity. The alpha chain is the DNA polymerase.</text>
</comment>
<dbReference type="Gene3D" id="1.10.10.1600">
    <property type="entry name" value="Bacterial DNA polymerase III alpha subunit, thumb domain"/>
    <property type="match status" value="1"/>
</dbReference>
<dbReference type="SMART" id="SM00481">
    <property type="entry name" value="POLIIIAc"/>
    <property type="match status" value="1"/>
</dbReference>
<comment type="catalytic activity">
    <reaction evidence="10">
        <text>DNA(n) + a 2'-deoxyribonucleoside 5'-triphosphate = DNA(n+1) + diphosphate</text>
        <dbReference type="Rhea" id="RHEA:22508"/>
        <dbReference type="Rhea" id="RHEA-COMP:17339"/>
        <dbReference type="Rhea" id="RHEA-COMP:17340"/>
        <dbReference type="ChEBI" id="CHEBI:33019"/>
        <dbReference type="ChEBI" id="CHEBI:61560"/>
        <dbReference type="ChEBI" id="CHEBI:173112"/>
        <dbReference type="EC" id="2.7.7.7"/>
    </reaction>
</comment>
<dbReference type="EC" id="2.7.7.7" evidence="3"/>
<dbReference type="InterPro" id="IPR016195">
    <property type="entry name" value="Pol/histidinol_Pase-like"/>
</dbReference>
<dbReference type="GO" id="GO:0003676">
    <property type="term" value="F:nucleic acid binding"/>
    <property type="evidence" value="ECO:0007669"/>
    <property type="project" value="InterPro"/>
</dbReference>
<dbReference type="GO" id="GO:0006260">
    <property type="term" value="P:DNA replication"/>
    <property type="evidence" value="ECO:0007669"/>
    <property type="project" value="UniProtKB-KW"/>
</dbReference>
<evidence type="ECO:0000256" key="7">
    <source>
        <dbReference type="ARBA" id="ARBA00022705"/>
    </source>
</evidence>
<dbReference type="InterPro" id="IPR041931">
    <property type="entry name" value="DNA_pol3_alpha_thumb_dom"/>
</dbReference>
<evidence type="ECO:0000256" key="5">
    <source>
        <dbReference type="ARBA" id="ARBA00022679"/>
    </source>
</evidence>
<comment type="similarity">
    <text evidence="2">Belongs to the DNA polymerase type-C family. DnaE subfamily.</text>
</comment>
<keyword evidence="6 12" id="KW-0548">Nucleotidyltransferase</keyword>
<dbReference type="GO" id="GO:0005737">
    <property type="term" value="C:cytoplasm"/>
    <property type="evidence" value="ECO:0007669"/>
    <property type="project" value="UniProtKB-SubCell"/>
</dbReference>
<comment type="caution">
    <text evidence="12">The sequence shown here is derived from an EMBL/GenBank/DDBJ whole genome shotgun (WGS) entry which is preliminary data.</text>
</comment>
<evidence type="ECO:0000256" key="10">
    <source>
        <dbReference type="ARBA" id="ARBA00049244"/>
    </source>
</evidence>
<dbReference type="AlphaFoldDB" id="A0A942Z3M5"/>
<comment type="subcellular location">
    <subcellularLocation>
        <location evidence="1">Cytoplasm</location>
    </subcellularLocation>
</comment>
<dbReference type="GO" id="GO:0008408">
    <property type="term" value="F:3'-5' exonuclease activity"/>
    <property type="evidence" value="ECO:0007669"/>
    <property type="project" value="InterPro"/>
</dbReference>
<protein>
    <recommendedName>
        <fullName evidence="4">DNA polymerase III subunit alpha</fullName>
        <ecNumber evidence="3">2.7.7.7</ecNumber>
    </recommendedName>
</protein>
<evidence type="ECO:0000256" key="3">
    <source>
        <dbReference type="ARBA" id="ARBA00012417"/>
    </source>
</evidence>
<proteinExistence type="inferred from homology"/>
<dbReference type="InterPro" id="IPR011708">
    <property type="entry name" value="DNA_pol3_alpha_NTPase_dom"/>
</dbReference>
<evidence type="ECO:0000313" key="12">
    <source>
        <dbReference type="EMBL" id="MBS4222719.1"/>
    </source>
</evidence>
<dbReference type="Gene3D" id="3.20.20.140">
    <property type="entry name" value="Metal-dependent hydrolases"/>
    <property type="match status" value="1"/>
</dbReference>
<reference evidence="12 13" key="1">
    <citation type="submission" date="2021-05" db="EMBL/GenBank/DDBJ databases">
        <title>Novel Bacillus species.</title>
        <authorList>
            <person name="Liu G."/>
        </authorList>
    </citation>
    <scope>NUCLEOTIDE SEQUENCE [LARGE SCALE GENOMIC DNA]</scope>
    <source>
        <strain evidence="12 13">FJAT-49682</strain>
    </source>
</reference>
<evidence type="ECO:0000256" key="9">
    <source>
        <dbReference type="ARBA" id="ARBA00025611"/>
    </source>
</evidence>
<dbReference type="Gene3D" id="1.10.150.870">
    <property type="match status" value="1"/>
</dbReference>
<name>A0A942Z3M5_9BACI</name>
<organism evidence="12 13">
    <name type="scientific">Lederbergia citrea</name>
    <dbReference type="NCBI Taxonomy" id="2833581"/>
    <lineage>
        <taxon>Bacteria</taxon>
        <taxon>Bacillati</taxon>
        <taxon>Bacillota</taxon>
        <taxon>Bacilli</taxon>
        <taxon>Bacillales</taxon>
        <taxon>Bacillaceae</taxon>
        <taxon>Lederbergia</taxon>
    </lineage>
</organism>
<accession>A0A942Z3M5</accession>
<gene>
    <name evidence="12" type="primary">dnaE</name>
    <name evidence="12" type="ORF">KHA91_08090</name>
</gene>
<evidence type="ECO:0000259" key="11">
    <source>
        <dbReference type="SMART" id="SM00481"/>
    </source>
</evidence>
<evidence type="ECO:0000256" key="2">
    <source>
        <dbReference type="ARBA" id="ARBA00009496"/>
    </source>
</evidence>
<dbReference type="InterPro" id="IPR040982">
    <property type="entry name" value="DNA_pol3_finger"/>
</dbReference>
<keyword evidence="7" id="KW-0235">DNA replication</keyword>
<dbReference type="InterPro" id="IPR004365">
    <property type="entry name" value="NA-bd_OB_tRNA"/>
</dbReference>
<dbReference type="Pfam" id="PF01336">
    <property type="entry name" value="tRNA_anti-codon"/>
    <property type="match status" value="1"/>
</dbReference>
<keyword evidence="5 12" id="KW-0808">Transferase</keyword>
<dbReference type="Pfam" id="PF14579">
    <property type="entry name" value="HHH_6"/>
    <property type="match status" value="1"/>
</dbReference>
<evidence type="ECO:0000256" key="4">
    <source>
        <dbReference type="ARBA" id="ARBA00019114"/>
    </source>
</evidence>
<dbReference type="CDD" id="cd04485">
    <property type="entry name" value="DnaE_OBF"/>
    <property type="match status" value="1"/>
</dbReference>
<dbReference type="InterPro" id="IPR029460">
    <property type="entry name" value="DNAPol_HHH"/>
</dbReference>
<dbReference type="Pfam" id="PF02811">
    <property type="entry name" value="PHP"/>
    <property type="match status" value="1"/>
</dbReference>
<dbReference type="RefSeq" id="WP_213097647.1">
    <property type="nucleotide sequence ID" value="NZ_JAGYPN010000001.1"/>
</dbReference>
<dbReference type="SUPFAM" id="SSF89550">
    <property type="entry name" value="PHP domain-like"/>
    <property type="match status" value="1"/>
</dbReference>
<sequence>MVFAHLQISTAYSLLSSTISIPALVEKAKKLQYSALAITDHNALYGVLPFYKSCIKANIKPLIGMTADVETGNGDISHPLVLLAKNNEGYKNLLKISSAIKTKSEETISINWLKAYSSGLIALTPGQEGEIEQLLLQGKKEEAEAAAEKYTDIFGKNAFYISLQDHGSANAESLLQELQTLSQKMDIPLIATNDVRYLDKADSFAYECLIALREGEKLSDLKDPDESEKHLKSQQEMVELFSRLPEALENTLKIAENCNVMIETNQELLPKYPLNKGETASSTLRDLCLAGLTERISRPDERYMERLDFELEVIGRMGFNDYFLIVWDFMKYAREQGILTGPGRGSAAGSLVAYVLGITDVNPIEHGLLFERFLNPERVNLPDIDIDFPDHRRDEVIEYVMNKYGKLHVAQIITFGTFAAKAAIRDTARVFGLGTKEMDQLSRLISSNDLQQAYKESASLRDFIGGSEKHQKLYETALKLEGLPRHTSTHAAGVVITEQPLIQLIPIQGGETGTYLTQFPMEDLEEIGLLKMDFLGLRNLSLLERVVKSIEIGTGNKIDLKKIPRKDEKSFAMLQRGETTGIFQLESEGMRKVLRELKPTEFEDIVAVNALFRPGPMENIPDYIARKHGKKTVEFSHPDLKAILQLTYGVIVYQEQIMQIASTMAGFSLGEADLLRRAVSKKKRDVLDHERKHFVNGALKKGYNEKVANETYDLIVRFANYGFNRSHAVAYSIISWELSFLKAQYPNYFMAALLTSAIGNEEKIAKYIAEAKHMGIDILPPSIQSSHFPFIAEKSGIRYSLAAIRGIGASTLRAIIEARKSRPFKDLFDFCMRVPQKAINRKVLESLVHSGAFDEFGYDRAVLLATIDVALEHAELMRPADADLFEDEEMFQIKPKYIDVEPIGLADKLYFEKQATGIYISDHPVSSYVKTFQSAGVIPILELKPGQRNVASGVYIASVKTIRTKKGDVMAFVSVNDASGDIEGVVFPDIFRRFSAVCKEGEIVLITGNIENRDGHAQFIIQRIEAAEELEFKRKSEKVTLYLKIPIEMHNRERLLQLREILSKYTGTTAVVLHYESNKQTIKLSNKDRIDPSAECLGDLAKLLGEVNVILK</sequence>
<dbReference type="InterPro" id="IPR003141">
    <property type="entry name" value="Pol/His_phosphatase_N"/>
</dbReference>
<dbReference type="EMBL" id="JAGYPN010000001">
    <property type="protein sequence ID" value="MBS4222719.1"/>
    <property type="molecule type" value="Genomic_DNA"/>
</dbReference>
<keyword evidence="8" id="KW-0239">DNA-directed DNA polymerase</keyword>
<evidence type="ECO:0000256" key="6">
    <source>
        <dbReference type="ARBA" id="ARBA00022695"/>
    </source>
</evidence>
<dbReference type="NCBIfam" id="TIGR00594">
    <property type="entry name" value="polc"/>
    <property type="match status" value="1"/>
</dbReference>
<dbReference type="GO" id="GO:0003887">
    <property type="term" value="F:DNA-directed DNA polymerase activity"/>
    <property type="evidence" value="ECO:0007669"/>
    <property type="project" value="UniProtKB-KW"/>
</dbReference>
<dbReference type="InterPro" id="IPR004805">
    <property type="entry name" value="DnaE2/DnaE/PolC"/>
</dbReference>
<dbReference type="Pfam" id="PF07733">
    <property type="entry name" value="DNA_pol3_alpha"/>
    <property type="match status" value="1"/>
</dbReference>
<dbReference type="PANTHER" id="PTHR32294">
    <property type="entry name" value="DNA POLYMERASE III SUBUNIT ALPHA"/>
    <property type="match status" value="1"/>
</dbReference>
<dbReference type="PANTHER" id="PTHR32294:SF0">
    <property type="entry name" value="DNA POLYMERASE III SUBUNIT ALPHA"/>
    <property type="match status" value="1"/>
</dbReference>
<keyword evidence="13" id="KW-1185">Reference proteome</keyword>
<feature type="domain" description="Polymerase/histidinol phosphatase N-terminal" evidence="11">
    <location>
        <begin position="4"/>
        <end position="71"/>
    </location>
</feature>
<dbReference type="Pfam" id="PF17657">
    <property type="entry name" value="DNA_pol3_finger"/>
    <property type="match status" value="1"/>
</dbReference>
<dbReference type="InterPro" id="IPR004013">
    <property type="entry name" value="PHP_dom"/>
</dbReference>
<evidence type="ECO:0000313" key="13">
    <source>
        <dbReference type="Proteomes" id="UP000676456"/>
    </source>
</evidence>
<dbReference type="Proteomes" id="UP000676456">
    <property type="component" value="Unassembled WGS sequence"/>
</dbReference>
<dbReference type="SUPFAM" id="SSF160975">
    <property type="entry name" value="AF1531-like"/>
    <property type="match status" value="1"/>
</dbReference>
<evidence type="ECO:0000256" key="8">
    <source>
        <dbReference type="ARBA" id="ARBA00022932"/>
    </source>
</evidence>
<evidence type="ECO:0000256" key="1">
    <source>
        <dbReference type="ARBA" id="ARBA00004496"/>
    </source>
</evidence>